<sequence>MRPSFTIGIEEEYQTVDPVTRDLRSHIATEMLAQGKRRLEERVKAEMHTSVVEVGTRICRNIDEARKDICELRREMIRLAAEHNLVLVAGATHPFADWRTQEIYPDPRYHQVVKDLQLVARANLIFGLHVHVGIEDREAAIRIMNSMRYFLPHIMALATNSPFWLGLNTGYKGYRAKVFENFPRTGIPDAFASYSDFENYVNLLIKTNCIDNAKKIWWDIRPHPFFNTVEVRACDIPLRAEETVAIAALIQATAAYLYRLHASNQDFRQYARPLLMENKFRAVRYGLDGKLIDFGRQEEIDERDLIREYIALIDPVVDELGSRDAINSIHTILETGTGADRQLKKFEETNDLKAVVDYMAEETKAGLFEDCPA</sequence>
<evidence type="ECO:0000256" key="4">
    <source>
        <dbReference type="HAMAP-Rule" id="MF_01609"/>
    </source>
</evidence>
<dbReference type="GO" id="GO:0042398">
    <property type="term" value="P:modified amino acid biosynthetic process"/>
    <property type="evidence" value="ECO:0007669"/>
    <property type="project" value="InterPro"/>
</dbReference>
<organism evidence="5 6">
    <name type="scientific">Paracidobacterium acidisoli</name>
    <dbReference type="NCBI Taxonomy" id="2303751"/>
    <lineage>
        <taxon>Bacteria</taxon>
        <taxon>Pseudomonadati</taxon>
        <taxon>Acidobacteriota</taxon>
        <taxon>Terriglobia</taxon>
        <taxon>Terriglobales</taxon>
        <taxon>Acidobacteriaceae</taxon>
        <taxon>Paracidobacterium</taxon>
    </lineage>
</organism>
<dbReference type="InterPro" id="IPR014746">
    <property type="entry name" value="Gln_synth/guanido_kin_cat_dom"/>
</dbReference>
<dbReference type="Pfam" id="PF04107">
    <property type="entry name" value="GCS2"/>
    <property type="match status" value="1"/>
</dbReference>
<protein>
    <recommendedName>
        <fullName evidence="4">Putative glutamate--cysteine ligase 2</fullName>
        <ecNumber evidence="4">6.3.2.2</ecNumber>
    </recommendedName>
    <alternativeName>
        <fullName evidence="4">Gamma-glutamylcysteine synthetase 2</fullName>
        <shortName evidence="4">GCS 2</shortName>
        <shortName evidence="4">Gamma-GCS 2</shortName>
    </alternativeName>
</protein>
<evidence type="ECO:0000256" key="2">
    <source>
        <dbReference type="ARBA" id="ARBA00022741"/>
    </source>
</evidence>
<comment type="catalytic activity">
    <reaction evidence="4">
        <text>L-cysteine + L-glutamate + ATP = gamma-L-glutamyl-L-cysteine + ADP + phosphate + H(+)</text>
        <dbReference type="Rhea" id="RHEA:13285"/>
        <dbReference type="ChEBI" id="CHEBI:15378"/>
        <dbReference type="ChEBI" id="CHEBI:29985"/>
        <dbReference type="ChEBI" id="CHEBI:30616"/>
        <dbReference type="ChEBI" id="CHEBI:35235"/>
        <dbReference type="ChEBI" id="CHEBI:43474"/>
        <dbReference type="ChEBI" id="CHEBI:58173"/>
        <dbReference type="ChEBI" id="CHEBI:456216"/>
        <dbReference type="EC" id="6.3.2.2"/>
    </reaction>
</comment>
<dbReference type="GO" id="GO:0005524">
    <property type="term" value="F:ATP binding"/>
    <property type="evidence" value="ECO:0007669"/>
    <property type="project" value="UniProtKB-KW"/>
</dbReference>
<dbReference type="NCBIfam" id="NF010039">
    <property type="entry name" value="PRK13515.1"/>
    <property type="match status" value="1"/>
</dbReference>
<dbReference type="GO" id="GO:0004357">
    <property type="term" value="F:glutamate-cysteine ligase activity"/>
    <property type="evidence" value="ECO:0007669"/>
    <property type="project" value="UniProtKB-EC"/>
</dbReference>
<evidence type="ECO:0000256" key="1">
    <source>
        <dbReference type="ARBA" id="ARBA00022598"/>
    </source>
</evidence>
<dbReference type="InterPro" id="IPR050141">
    <property type="entry name" value="GCL_type2/YbdK_subfam"/>
</dbReference>
<dbReference type="Proteomes" id="UP000264702">
    <property type="component" value="Unassembled WGS sequence"/>
</dbReference>
<keyword evidence="1 4" id="KW-0436">Ligase</keyword>
<dbReference type="OrthoDB" id="9769628at2"/>
<comment type="similarity">
    <text evidence="4">Belongs to the glutamate--cysteine ligase type 2 family. YbdK subfamily.</text>
</comment>
<dbReference type="AlphaFoldDB" id="A0A372IIR2"/>
<comment type="caution">
    <text evidence="5">The sequence shown here is derived from an EMBL/GenBank/DDBJ whole genome shotgun (WGS) entry which is preliminary data.</text>
</comment>
<proteinExistence type="inferred from homology"/>
<comment type="function">
    <text evidence="4">ATP-dependent carboxylate-amine ligase which exhibits weak glutamate--cysteine ligase activity.</text>
</comment>
<dbReference type="EMBL" id="QVQT01000010">
    <property type="protein sequence ID" value="RFU14807.1"/>
    <property type="molecule type" value="Genomic_DNA"/>
</dbReference>
<keyword evidence="6" id="KW-1185">Reference proteome</keyword>
<accession>A0A372IIR2</accession>
<reference evidence="5 6" key="1">
    <citation type="submission" date="2018-08" db="EMBL/GenBank/DDBJ databases">
        <title>Acidipila sp. 4G-K13, an acidobacterium isolated from forest soil.</title>
        <authorList>
            <person name="Gao Z.-H."/>
            <person name="Qiu L.-H."/>
        </authorList>
    </citation>
    <scope>NUCLEOTIDE SEQUENCE [LARGE SCALE GENOMIC DNA]</scope>
    <source>
        <strain evidence="5 6">4G-K13</strain>
    </source>
</reference>
<name>A0A372IIR2_9BACT</name>
<keyword evidence="3 4" id="KW-0067">ATP-binding</keyword>
<dbReference type="Gene3D" id="3.30.590.20">
    <property type="match status" value="1"/>
</dbReference>
<dbReference type="NCBIfam" id="TIGR02050">
    <property type="entry name" value="gshA_cyan_rel"/>
    <property type="match status" value="1"/>
</dbReference>
<evidence type="ECO:0000313" key="5">
    <source>
        <dbReference type="EMBL" id="RFU14807.1"/>
    </source>
</evidence>
<dbReference type="PANTHER" id="PTHR36510">
    <property type="entry name" value="GLUTAMATE--CYSTEINE LIGASE 2-RELATED"/>
    <property type="match status" value="1"/>
</dbReference>
<dbReference type="EC" id="6.3.2.2" evidence="4"/>
<dbReference type="SUPFAM" id="SSF55931">
    <property type="entry name" value="Glutamine synthetase/guanido kinase"/>
    <property type="match status" value="1"/>
</dbReference>
<dbReference type="RefSeq" id="WP_117303626.1">
    <property type="nucleotide sequence ID" value="NZ_QVQT02000010.1"/>
</dbReference>
<evidence type="ECO:0000313" key="6">
    <source>
        <dbReference type="Proteomes" id="UP000264702"/>
    </source>
</evidence>
<dbReference type="InterPro" id="IPR006336">
    <property type="entry name" value="GCS2"/>
</dbReference>
<keyword evidence="2 4" id="KW-0547">Nucleotide-binding</keyword>
<evidence type="ECO:0000256" key="3">
    <source>
        <dbReference type="ARBA" id="ARBA00022840"/>
    </source>
</evidence>
<dbReference type="HAMAP" id="MF_01609">
    <property type="entry name" value="Glu_cys_ligase_2"/>
    <property type="match status" value="1"/>
</dbReference>
<dbReference type="PANTHER" id="PTHR36510:SF1">
    <property type="entry name" value="GLUTAMATE--CYSTEINE LIGASE 2-RELATED"/>
    <property type="match status" value="1"/>
</dbReference>
<dbReference type="InterPro" id="IPR011793">
    <property type="entry name" value="YbdK"/>
</dbReference>
<gene>
    <name evidence="5" type="ORF">D0Y96_20065</name>
</gene>